<organism evidence="2 3">
    <name type="scientific">Microscilla marina ATCC 23134</name>
    <dbReference type="NCBI Taxonomy" id="313606"/>
    <lineage>
        <taxon>Bacteria</taxon>
        <taxon>Pseudomonadati</taxon>
        <taxon>Bacteroidota</taxon>
        <taxon>Cytophagia</taxon>
        <taxon>Cytophagales</taxon>
        <taxon>Microscillaceae</taxon>
        <taxon>Microscilla</taxon>
    </lineage>
</organism>
<feature type="domain" description="Secretion system C-terminal sorting" evidence="1">
    <location>
        <begin position="5"/>
        <end position="62"/>
    </location>
</feature>
<sequence>MTNEEFGRYTVVITDAKGRALQVWTGTKTNKKLNMPVSVKDLAEGMYLVKVKMKKKEAVKKLLKK</sequence>
<proteinExistence type="predicted"/>
<name>A1ZWM1_MICM2</name>
<dbReference type="Pfam" id="PF18962">
    <property type="entry name" value="Por_Secre_tail"/>
    <property type="match status" value="1"/>
</dbReference>
<accession>A1ZWM1</accession>
<dbReference type="AlphaFoldDB" id="A1ZWM1"/>
<dbReference type="Proteomes" id="UP000004095">
    <property type="component" value="Unassembled WGS sequence"/>
</dbReference>
<keyword evidence="3" id="KW-1185">Reference proteome</keyword>
<dbReference type="EMBL" id="AAWS01000052">
    <property type="protein sequence ID" value="EAY25261.1"/>
    <property type="molecule type" value="Genomic_DNA"/>
</dbReference>
<gene>
    <name evidence="2" type="ORF">M23134_07998</name>
</gene>
<protein>
    <recommendedName>
        <fullName evidence="1">Secretion system C-terminal sorting domain-containing protein</fullName>
    </recommendedName>
</protein>
<comment type="caution">
    <text evidence="2">The sequence shown here is derived from an EMBL/GenBank/DDBJ whole genome shotgun (WGS) entry which is preliminary data.</text>
</comment>
<dbReference type="InterPro" id="IPR026444">
    <property type="entry name" value="Secre_tail"/>
</dbReference>
<reference evidence="2 3" key="1">
    <citation type="submission" date="2007-01" db="EMBL/GenBank/DDBJ databases">
        <authorList>
            <person name="Haygood M."/>
            <person name="Podell S."/>
            <person name="Anderson C."/>
            <person name="Hopkinson B."/>
            <person name="Roe K."/>
            <person name="Barbeau K."/>
            <person name="Gaasterland T."/>
            <person name="Ferriera S."/>
            <person name="Johnson J."/>
            <person name="Kravitz S."/>
            <person name="Beeson K."/>
            <person name="Sutton G."/>
            <person name="Rogers Y.-H."/>
            <person name="Friedman R."/>
            <person name="Frazier M."/>
            <person name="Venter J.C."/>
        </authorList>
    </citation>
    <scope>NUCLEOTIDE SEQUENCE [LARGE SCALE GENOMIC DNA]</scope>
    <source>
        <strain evidence="2 3">ATCC 23134</strain>
    </source>
</reference>
<evidence type="ECO:0000259" key="1">
    <source>
        <dbReference type="Pfam" id="PF18962"/>
    </source>
</evidence>
<dbReference type="NCBIfam" id="TIGR04183">
    <property type="entry name" value="Por_Secre_tail"/>
    <property type="match status" value="1"/>
</dbReference>
<evidence type="ECO:0000313" key="2">
    <source>
        <dbReference type="EMBL" id="EAY25261.1"/>
    </source>
</evidence>
<evidence type="ECO:0000313" key="3">
    <source>
        <dbReference type="Proteomes" id="UP000004095"/>
    </source>
</evidence>